<dbReference type="Proteomes" id="UP000236291">
    <property type="component" value="Unassembled WGS sequence"/>
</dbReference>
<sequence length="71" mass="8266">MEIWCDKATYLRETNCEEKLSEAFMKSLWTMSPVDGDGYMSDGGHDRNEEGSYPSLHSLVHQYLYDEKLAR</sequence>
<protein>
    <submittedName>
        <fullName evidence="1">Kinesin-like polypeptide</fullName>
    </submittedName>
</protein>
<dbReference type="AlphaFoldDB" id="A0A2K3LVE4"/>
<dbReference type="EMBL" id="ASHM01042137">
    <property type="protein sequence ID" value="PNX82504.1"/>
    <property type="molecule type" value="Genomic_DNA"/>
</dbReference>
<reference evidence="1 2" key="2">
    <citation type="journal article" date="2017" name="Front. Plant Sci.">
        <title>Gene Classification and Mining of Molecular Markers Useful in Red Clover (Trifolium pratense) Breeding.</title>
        <authorList>
            <person name="Istvanek J."/>
            <person name="Dluhosova J."/>
            <person name="Dluhos P."/>
            <person name="Patkova L."/>
            <person name="Nedelnik J."/>
            <person name="Repkova J."/>
        </authorList>
    </citation>
    <scope>NUCLEOTIDE SEQUENCE [LARGE SCALE GENOMIC DNA]</scope>
    <source>
        <strain evidence="2">cv. Tatra</strain>
        <tissue evidence="1">Young leaves</tissue>
    </source>
</reference>
<reference evidence="1 2" key="1">
    <citation type="journal article" date="2014" name="Am. J. Bot.">
        <title>Genome assembly and annotation for red clover (Trifolium pratense; Fabaceae).</title>
        <authorList>
            <person name="Istvanek J."/>
            <person name="Jaros M."/>
            <person name="Krenek A."/>
            <person name="Repkova J."/>
        </authorList>
    </citation>
    <scope>NUCLEOTIDE SEQUENCE [LARGE SCALE GENOMIC DNA]</scope>
    <source>
        <strain evidence="2">cv. Tatra</strain>
        <tissue evidence="1">Young leaves</tissue>
    </source>
</reference>
<comment type="caution">
    <text evidence="1">The sequence shown here is derived from an EMBL/GenBank/DDBJ whole genome shotgun (WGS) entry which is preliminary data.</text>
</comment>
<proteinExistence type="predicted"/>
<gene>
    <name evidence="1" type="ORF">L195_g038533</name>
</gene>
<organism evidence="1 2">
    <name type="scientific">Trifolium pratense</name>
    <name type="common">Red clover</name>
    <dbReference type="NCBI Taxonomy" id="57577"/>
    <lineage>
        <taxon>Eukaryota</taxon>
        <taxon>Viridiplantae</taxon>
        <taxon>Streptophyta</taxon>
        <taxon>Embryophyta</taxon>
        <taxon>Tracheophyta</taxon>
        <taxon>Spermatophyta</taxon>
        <taxon>Magnoliopsida</taxon>
        <taxon>eudicotyledons</taxon>
        <taxon>Gunneridae</taxon>
        <taxon>Pentapetalae</taxon>
        <taxon>rosids</taxon>
        <taxon>fabids</taxon>
        <taxon>Fabales</taxon>
        <taxon>Fabaceae</taxon>
        <taxon>Papilionoideae</taxon>
        <taxon>50 kb inversion clade</taxon>
        <taxon>NPAAA clade</taxon>
        <taxon>Hologalegina</taxon>
        <taxon>IRL clade</taxon>
        <taxon>Trifolieae</taxon>
        <taxon>Trifolium</taxon>
    </lineage>
</organism>
<accession>A0A2K3LVE4</accession>
<evidence type="ECO:0000313" key="1">
    <source>
        <dbReference type="EMBL" id="PNX82504.1"/>
    </source>
</evidence>
<evidence type="ECO:0000313" key="2">
    <source>
        <dbReference type="Proteomes" id="UP000236291"/>
    </source>
</evidence>
<name>A0A2K3LVE4_TRIPR</name>